<dbReference type="EMBL" id="PVWG01000008">
    <property type="protein sequence ID" value="PSB19856.1"/>
    <property type="molecule type" value="Genomic_DNA"/>
</dbReference>
<evidence type="ECO:0000256" key="1">
    <source>
        <dbReference type="ARBA" id="ARBA00007523"/>
    </source>
</evidence>
<gene>
    <name evidence="7" type="ORF">C7B65_09265</name>
</gene>
<dbReference type="GO" id="GO:0010181">
    <property type="term" value="F:FMN binding"/>
    <property type="evidence" value="ECO:0007669"/>
    <property type="project" value="InterPro"/>
</dbReference>
<dbReference type="STRING" id="1920490.GCA_001895925_03893"/>
<evidence type="ECO:0000256" key="2">
    <source>
        <dbReference type="ARBA" id="ARBA00022485"/>
    </source>
</evidence>
<keyword evidence="3" id="KW-0479">Metal-binding</keyword>
<reference evidence="7 8" key="2">
    <citation type="submission" date="2018-03" db="EMBL/GenBank/DDBJ databases">
        <title>The ancient ancestry and fast evolution of plastids.</title>
        <authorList>
            <person name="Moore K.R."/>
            <person name="Magnabosco C."/>
            <person name="Momper L."/>
            <person name="Gold D.A."/>
            <person name="Bosak T."/>
            <person name="Fournier G.P."/>
        </authorList>
    </citation>
    <scope>NUCLEOTIDE SEQUENCE [LARGE SCALE GENOMIC DNA]</scope>
    <source>
        <strain evidence="7 8">ULC007</strain>
    </source>
</reference>
<dbReference type="InterPro" id="IPR019575">
    <property type="entry name" value="Nuop51_4Fe4S-bd"/>
</dbReference>
<dbReference type="Proteomes" id="UP000238634">
    <property type="component" value="Unassembled WGS sequence"/>
</dbReference>
<dbReference type="AlphaFoldDB" id="A0A2T1DHA9"/>
<evidence type="ECO:0000259" key="6">
    <source>
        <dbReference type="SMART" id="SM00928"/>
    </source>
</evidence>
<keyword evidence="8" id="KW-1185">Reference proteome</keyword>
<dbReference type="GO" id="GO:0046872">
    <property type="term" value="F:metal ion binding"/>
    <property type="evidence" value="ECO:0007669"/>
    <property type="project" value="UniProtKB-KW"/>
</dbReference>
<dbReference type="InterPro" id="IPR001949">
    <property type="entry name" value="NADH-UbQ_OxRdtase_51kDa_CS"/>
</dbReference>
<dbReference type="Gene3D" id="3.10.20.600">
    <property type="match status" value="1"/>
</dbReference>
<reference evidence="7 8" key="1">
    <citation type="submission" date="2018-02" db="EMBL/GenBank/DDBJ databases">
        <authorList>
            <person name="Cohen D.B."/>
            <person name="Kent A.D."/>
        </authorList>
    </citation>
    <scope>NUCLEOTIDE SEQUENCE [LARGE SCALE GENOMIC DNA]</scope>
    <source>
        <strain evidence="7 8">ULC007</strain>
    </source>
</reference>
<dbReference type="PROSITE" id="PS00645">
    <property type="entry name" value="COMPLEX1_51K_2"/>
    <property type="match status" value="1"/>
</dbReference>
<keyword evidence="4" id="KW-0408">Iron</keyword>
<dbReference type="CDD" id="cd02980">
    <property type="entry name" value="TRX_Fd_family"/>
    <property type="match status" value="1"/>
</dbReference>
<feature type="domain" description="NADH-ubiquinone oxidoreductase 51kDa subunit iron-sulphur binding" evidence="6">
    <location>
        <begin position="452"/>
        <end position="497"/>
    </location>
</feature>
<dbReference type="GO" id="GO:0051539">
    <property type="term" value="F:4 iron, 4 sulfur cluster binding"/>
    <property type="evidence" value="ECO:0007669"/>
    <property type="project" value="UniProtKB-KW"/>
</dbReference>
<dbReference type="SMART" id="SM00928">
    <property type="entry name" value="NADH_4Fe-4S"/>
    <property type="match status" value="1"/>
</dbReference>
<dbReference type="InterPro" id="IPR037225">
    <property type="entry name" value="Nuo51_FMN-bd_sf"/>
</dbReference>
<protein>
    <submittedName>
        <fullName evidence="7">NADH-quinone oxidoreductase subunit L</fullName>
    </submittedName>
</protein>
<comment type="similarity">
    <text evidence="1">Belongs to the complex I 51 kDa subunit family.</text>
</comment>
<dbReference type="OrthoDB" id="9761899at2"/>
<keyword evidence="2" id="KW-0004">4Fe-4S</keyword>
<dbReference type="FunFam" id="1.20.1440.230:FF:000001">
    <property type="entry name" value="Mitochondrial NADH dehydrogenase flavoprotein 1"/>
    <property type="match status" value="1"/>
</dbReference>
<dbReference type="Pfam" id="PF10589">
    <property type="entry name" value="NADH_4Fe-4S"/>
    <property type="match status" value="1"/>
</dbReference>
<dbReference type="SUPFAM" id="SSF52833">
    <property type="entry name" value="Thioredoxin-like"/>
    <property type="match status" value="1"/>
</dbReference>
<name>A0A2T1DHA9_9CYAN</name>
<keyword evidence="5" id="KW-0411">Iron-sulfur</keyword>
<dbReference type="RefSeq" id="WP_073070986.1">
    <property type="nucleotide sequence ID" value="NZ_MPPI01000010.1"/>
</dbReference>
<dbReference type="Gene3D" id="3.40.30.10">
    <property type="entry name" value="Glutaredoxin"/>
    <property type="match status" value="1"/>
</dbReference>
<organism evidence="7 8">
    <name type="scientific">Phormidesmis priestleyi ULC007</name>
    <dbReference type="NCBI Taxonomy" id="1920490"/>
    <lineage>
        <taxon>Bacteria</taxon>
        <taxon>Bacillati</taxon>
        <taxon>Cyanobacteriota</taxon>
        <taxon>Cyanophyceae</taxon>
        <taxon>Leptolyngbyales</taxon>
        <taxon>Leptolyngbyaceae</taxon>
        <taxon>Phormidesmis</taxon>
    </lineage>
</organism>
<dbReference type="GO" id="GO:0008137">
    <property type="term" value="F:NADH dehydrogenase (ubiquinone) activity"/>
    <property type="evidence" value="ECO:0007669"/>
    <property type="project" value="InterPro"/>
</dbReference>
<evidence type="ECO:0000313" key="7">
    <source>
        <dbReference type="EMBL" id="PSB19856.1"/>
    </source>
</evidence>
<sequence length="541" mass="58344">MDLSELLEIAEQERQSQKALQIRCCVAAGCLSSNALAVKTGLEQAVTEAGLTDTVQVSGVGCMRLCCQGPLVQIDTSAELEHSEILYEKVAPDQVSAIVATLQSQTPANTPTTLQQGDLTQPFFTQQRTIVLENSGKIDPERIEAYIAAEGYQALYHTLYEMKPTDVINAITHSGLRGRGGGGYPTGLKWATVAKATAERKYVICNADEGDPGAFMDRSVLESDPHRVLEGMAIAAYAIGSTQGYIYVRAEYPLAISRLQIAIRQAQRLKLLGSQVFDSPFDFRIDIRIGAGAYVCGEETALMASIEGKRGVPSPRPPYPAERGLWGFPTLINNVETFANIAPIIRHGADWFASIGTEKSKGTKVFALAGKIRNTGLIEVPMGTSLRQIVEEMGGGVPDGGSAKAVQTGGPSGGCIPASAFDTPVDYESLTQLGSMMGSGGMIVMDQTTSMVDVAHYFMEFCRDESCGKCIPCRVGTMQLHQLLTKIREGQATDVDMELLKELCDMVKHTSLCGLGQSAPNPVLSTLRHFEDEYRTLIDKP</sequence>
<dbReference type="Gene3D" id="6.10.250.1450">
    <property type="match status" value="1"/>
</dbReference>
<evidence type="ECO:0000256" key="3">
    <source>
        <dbReference type="ARBA" id="ARBA00022723"/>
    </source>
</evidence>
<dbReference type="InterPro" id="IPR011538">
    <property type="entry name" value="Nuo51_FMN-bd"/>
</dbReference>
<comment type="caution">
    <text evidence="7">The sequence shown here is derived from an EMBL/GenBank/DDBJ whole genome shotgun (WGS) entry which is preliminary data.</text>
</comment>
<dbReference type="SUPFAM" id="SSF142019">
    <property type="entry name" value="Nqo1 FMN-binding domain-like"/>
    <property type="match status" value="1"/>
</dbReference>
<evidence type="ECO:0000313" key="8">
    <source>
        <dbReference type="Proteomes" id="UP000238634"/>
    </source>
</evidence>
<dbReference type="PANTHER" id="PTHR43578:SF3">
    <property type="entry name" value="NADH-QUINONE OXIDOREDUCTASE SUBUNIT F"/>
    <property type="match status" value="1"/>
</dbReference>
<dbReference type="InterPro" id="IPR036249">
    <property type="entry name" value="Thioredoxin-like_sf"/>
</dbReference>
<dbReference type="PANTHER" id="PTHR43578">
    <property type="entry name" value="NADH-QUINONE OXIDOREDUCTASE SUBUNIT F"/>
    <property type="match status" value="1"/>
</dbReference>
<dbReference type="SUPFAM" id="SSF142984">
    <property type="entry name" value="Nqo1 middle domain-like"/>
    <property type="match status" value="1"/>
</dbReference>
<proteinExistence type="inferred from homology"/>
<dbReference type="InterPro" id="IPR037207">
    <property type="entry name" value="Nuop51_4Fe4S-bd_sf"/>
</dbReference>
<dbReference type="Pfam" id="PF01512">
    <property type="entry name" value="Complex1_51K"/>
    <property type="match status" value="1"/>
</dbReference>
<dbReference type="Gene3D" id="1.20.1440.230">
    <property type="entry name" value="NADH-ubiquinone oxidoreductase 51kDa subunit, iron-sulphur binding domain"/>
    <property type="match status" value="1"/>
</dbReference>
<dbReference type="SUPFAM" id="SSF140490">
    <property type="entry name" value="Nqo1C-terminal domain-like"/>
    <property type="match status" value="1"/>
</dbReference>
<evidence type="ECO:0000256" key="5">
    <source>
        <dbReference type="ARBA" id="ARBA00023014"/>
    </source>
</evidence>
<evidence type="ECO:0000256" key="4">
    <source>
        <dbReference type="ARBA" id="ARBA00023004"/>
    </source>
</evidence>
<dbReference type="Gene3D" id="3.40.50.11540">
    <property type="entry name" value="NADH-ubiquinone oxidoreductase 51kDa subunit"/>
    <property type="match status" value="1"/>
</dbReference>
<dbReference type="FunFam" id="3.40.50.11540:FF:000001">
    <property type="entry name" value="NADH dehydrogenase [ubiquinone] flavoprotein 1, mitochondrial"/>
    <property type="match status" value="1"/>
</dbReference>
<accession>A0A2T1DHA9</accession>